<dbReference type="Gene3D" id="2.170.260.10">
    <property type="entry name" value="paz domain"/>
    <property type="match status" value="1"/>
</dbReference>
<dbReference type="PROSITE" id="PS50821">
    <property type="entry name" value="PAZ"/>
    <property type="match status" value="1"/>
</dbReference>
<dbReference type="InterPro" id="IPR000999">
    <property type="entry name" value="RNase_III_dom"/>
</dbReference>
<feature type="domain" description="RNase III" evidence="17">
    <location>
        <begin position="1181"/>
        <end position="1389"/>
    </location>
</feature>
<evidence type="ECO:0000259" key="18">
    <source>
        <dbReference type="PROSITE" id="PS50821"/>
    </source>
</evidence>
<dbReference type="SMART" id="SM00490">
    <property type="entry name" value="HELICc"/>
    <property type="match status" value="1"/>
</dbReference>
<keyword evidence="10" id="KW-0460">Magnesium</keyword>
<dbReference type="GO" id="GO:0003723">
    <property type="term" value="F:RNA binding"/>
    <property type="evidence" value="ECO:0007669"/>
    <property type="project" value="UniProtKB-UniRule"/>
</dbReference>
<evidence type="ECO:0000256" key="10">
    <source>
        <dbReference type="ARBA" id="ARBA00022842"/>
    </source>
</evidence>
<dbReference type="SUPFAM" id="SSF69065">
    <property type="entry name" value="RNase III domain-like"/>
    <property type="match status" value="2"/>
</dbReference>
<evidence type="ECO:0000259" key="16">
    <source>
        <dbReference type="PROSITE" id="PS50137"/>
    </source>
</evidence>
<feature type="domain" description="Helicase ATP-binding" evidence="19">
    <location>
        <begin position="19"/>
        <end position="200"/>
    </location>
</feature>
<dbReference type="PROSITE" id="PS51327">
    <property type="entry name" value="DICER_DSRBF"/>
    <property type="match status" value="1"/>
</dbReference>
<dbReference type="PANTHER" id="PTHR14950:SF36">
    <property type="entry name" value="ENDORIBONUCLEASE DCR-2"/>
    <property type="match status" value="1"/>
</dbReference>
<sequence>MSANNEDDKVEARSYQLRLVEYITKRNGIIYLPTGSGKTYVAILAIKRFSQNMDKSIEEGGQRALFLCNTVELARQQAICVRKLTNFKVGFYVGEQGTDSWKKNKWDEEIHNNQVLVATAQVILDLISENFMSLSSVSIVIIDECHHGTGKHPYHEFMKLVQMKMESGFKKLPRVVGLTGVLIKGNEIKDVSKKLRTLETTYCGNIITVSDTKELENVMLYSTKPKEYLITYDSKMHQFEKIEEMRQRILKYFTVLDLQEIGHQPVRMSKGMRMQRDPNKKSAIKQMLNDFLFQVDNYGIYAGSIAIVSVLVDFEIKRRQAETLSLRNMYRSAITLCESVRHTLVSKMRDMLDDDEMSDDMLNTEDVIMNFSTPRVQLFLQYLKQTFANKQPKDICCLVFVERRYTCKCIYGLLLNYIAATPELRNVISPQFIVGRNSIFHDFDNILERRWGKTAIQEFRNGEANLMICSSVLEEGIDVQACNYVIILDPIKTFNMYVQTKGRARSKEASFIIITSDQEKQKTTTQILQYRKAHADIGEYLKDRVLERADPQMDEINEHFQEDIPPFISAKGAVLLASSALSLVHRYCQQMPSDAFGIVLPWFKLLDPPESQKLSKDCRKCIVSITLPLNSTLRETLYGDPMSCSHLAKVSAAFKACVKLYQLGELNERFLPTTVNERVAEIANIHFEHWKKYGDNVTSNRRDREETNSSLKTYAIKYPEELNDAMPQVGTECYAYEVTMEAHYDRNDYTSHIYDSLQTRRNYALLLRKRLPRLAEMPLFNHQGKMHVHVAEEPSKVVIQTEEQLEQLQHFHVMIFRDILRIWQPFFVLDRHSNENCFLVVPLSATPGVGIDWPLVEHFQRLPKAQARSLAERHQMPPPNPQDYVGTVVTQWYANYDEKRMMVTKVHTDLSPLSMMEEKQQGKSYYEFTMAKYRNYIGDVVHKQQFLLEVRELSDQLNFYVQQRVKSSAQSKARAKVMLIPELCFNFGFPGDLWVKLLFLPSILRRLHFMLHAETLRVRINEYLGLDKMPQNGVDYRPRALEIDWSLRRNVDHQGNAMHADDCEEPRPLLEPLPTKGVEKAMERLNITDLEVPWQQYMEPRDIDRNVMTTYPVELSYFFNFTRGKNNCFDKMEDDDKELWTQRQFKMSEGNIYSCQARSNKLPALMPASMDNGKRVEQVVLSVLQHSISNEHITPAEQGEYLAAITYAGSVDVFDMERFELLGDCFLKLSATLYLANKYPDWNEGILTQVKSTLVSNRNLLYCLSDTDIPHRICSTLFTPKYTWLPPCVALPQNVKELWKENPCLAALVGPHNLRNLSISEEELFGDGNCGKQSLSNFISGCQSNQHSHHAGTDFSSEINFCLGQVQMPNKLIADTLEAILGVVVKNYGLHHGFRMLEYFGICKPDIGKPLTQLLDLKLGGSRMRTNISQREVDGFLINHQFLEQNLGYTFRDRAYLLQALTHPSNPTNRLTGCYQELEFIGDAILDFLISAYIFEHKTRMTPGQLTDLRSALVNNTTLACICVRHRFHFFILAENALLSESIQSFVQFQETQHHRVTNHVRILMEEKDVQPEPLDSDDELEMAELAAKQPKQTIKDANSPQEGEFNISHNVEVPKALGDVLEALIAAVYLDCRDLNTTWQVVYKMFEPELLEFSRNVPLNPIRQLFEHKLAKPTFSSPVMDNNLVMVTCQFICMDKTMKVYGFGSNGKQAKLSAAKHALQKLAKCDV</sequence>
<feature type="domain" description="PAZ" evidence="18">
    <location>
        <begin position="854"/>
        <end position="988"/>
    </location>
</feature>
<dbReference type="InterPro" id="IPR048513">
    <property type="entry name" value="Dicer_PBD"/>
</dbReference>
<dbReference type="Proteomes" id="UP000504633">
    <property type="component" value="Unplaced"/>
</dbReference>
<evidence type="ECO:0000259" key="21">
    <source>
        <dbReference type="PROSITE" id="PS51327"/>
    </source>
</evidence>
<feature type="domain" description="DRBM" evidence="16">
    <location>
        <begin position="1703"/>
        <end position="1725"/>
    </location>
</feature>
<evidence type="ECO:0000256" key="13">
    <source>
        <dbReference type="ARBA" id="ARBA00023211"/>
    </source>
</evidence>
<dbReference type="InterPro" id="IPR005034">
    <property type="entry name" value="Dicer_dimerisation"/>
</dbReference>
<evidence type="ECO:0000256" key="14">
    <source>
        <dbReference type="ARBA" id="ARBA00035116"/>
    </source>
</evidence>
<evidence type="ECO:0000256" key="5">
    <source>
        <dbReference type="ARBA" id="ARBA00022737"/>
    </source>
</evidence>
<dbReference type="Pfam" id="PF00636">
    <property type="entry name" value="Ribonuclease_3"/>
    <property type="match status" value="2"/>
</dbReference>
<name>A0A6J1MC26_DROHY</name>
<dbReference type="OrthoDB" id="416741at2759"/>
<evidence type="ECO:0000256" key="7">
    <source>
        <dbReference type="ARBA" id="ARBA00022801"/>
    </source>
</evidence>
<dbReference type="PROSITE" id="PS51194">
    <property type="entry name" value="HELICASE_CTER"/>
    <property type="match status" value="1"/>
</dbReference>
<dbReference type="GO" id="GO:0006309">
    <property type="term" value="P:apoptotic DNA fragmentation"/>
    <property type="evidence" value="ECO:0007669"/>
    <property type="project" value="TreeGrafter"/>
</dbReference>
<dbReference type="Gene3D" id="1.10.1520.10">
    <property type="entry name" value="Ribonuclease III domain"/>
    <property type="match status" value="2"/>
</dbReference>
<keyword evidence="9" id="KW-0067">ATP-binding</keyword>
<evidence type="ECO:0000313" key="24">
    <source>
        <dbReference type="RefSeq" id="XP_023178201.2"/>
    </source>
</evidence>
<reference evidence="23 24" key="1">
    <citation type="submission" date="2025-04" db="UniProtKB">
        <authorList>
            <consortium name="RefSeq"/>
        </authorList>
    </citation>
    <scope>IDENTIFICATION</scope>
    <source>
        <strain evidence="23 24">15085-1641.00</strain>
        <tissue evidence="23 24">Whole body</tissue>
    </source>
</reference>
<dbReference type="Pfam" id="PF20932">
    <property type="entry name" value="Dicer_dsRBD"/>
    <property type="match status" value="1"/>
</dbReference>
<dbReference type="Pfam" id="PF00271">
    <property type="entry name" value="Helicase_C"/>
    <property type="match status" value="1"/>
</dbReference>
<dbReference type="Gene3D" id="3.30.160.380">
    <property type="entry name" value="Dicer dimerisation domain"/>
    <property type="match status" value="1"/>
</dbReference>
<accession>A0A6J1MC26</accession>
<keyword evidence="13" id="KW-0464">Manganese</keyword>
<keyword evidence="11 15" id="KW-0694">RNA-binding</keyword>
<comment type="cofactor">
    <cofactor evidence="2">
        <name>Mg(2+)</name>
        <dbReference type="ChEBI" id="CHEBI:18420"/>
    </cofactor>
</comment>
<dbReference type="GO" id="GO:0005634">
    <property type="term" value="C:nucleus"/>
    <property type="evidence" value="ECO:0007669"/>
    <property type="project" value="TreeGrafter"/>
</dbReference>
<dbReference type="RefSeq" id="XP_023178200.2">
    <property type="nucleotide sequence ID" value="XM_023322432.2"/>
</dbReference>
<dbReference type="CDD" id="cd00593">
    <property type="entry name" value="RIBOc"/>
    <property type="match status" value="2"/>
</dbReference>
<dbReference type="CDD" id="cd15903">
    <property type="entry name" value="Dicer_PBD"/>
    <property type="match status" value="1"/>
</dbReference>
<dbReference type="InterPro" id="IPR006935">
    <property type="entry name" value="Helicase/UvrB_N"/>
</dbReference>
<dbReference type="InterPro" id="IPR048512">
    <property type="entry name" value="Dicer_platform"/>
</dbReference>
<dbReference type="GO" id="GO:0046872">
    <property type="term" value="F:metal ion binding"/>
    <property type="evidence" value="ECO:0007669"/>
    <property type="project" value="UniProtKB-KW"/>
</dbReference>
<keyword evidence="22" id="KW-1185">Reference proteome</keyword>
<dbReference type="Gene3D" id="3.30.160.20">
    <property type="match status" value="1"/>
</dbReference>
<dbReference type="GO" id="GO:0004525">
    <property type="term" value="F:ribonuclease III activity"/>
    <property type="evidence" value="ECO:0007669"/>
    <property type="project" value="InterPro"/>
</dbReference>
<evidence type="ECO:0000259" key="20">
    <source>
        <dbReference type="PROSITE" id="PS51194"/>
    </source>
</evidence>
<dbReference type="SUPFAM" id="SSF52540">
    <property type="entry name" value="P-loop containing nucleoside triphosphate hydrolases"/>
    <property type="match status" value="1"/>
</dbReference>
<keyword evidence="3" id="KW-0540">Nuclease</keyword>
<keyword evidence="5" id="KW-0677">Repeat</keyword>
<keyword evidence="12" id="KW-0943">RNA-mediated gene silencing</keyword>
<dbReference type="PANTHER" id="PTHR14950">
    <property type="entry name" value="DICER-RELATED"/>
    <property type="match status" value="1"/>
</dbReference>
<dbReference type="SMART" id="SM00487">
    <property type="entry name" value="DEXDc"/>
    <property type="match status" value="1"/>
</dbReference>
<evidence type="ECO:0000259" key="17">
    <source>
        <dbReference type="PROSITE" id="PS50142"/>
    </source>
</evidence>
<dbReference type="FunFam" id="3.40.50.300:FF:000628">
    <property type="entry name" value="Endoribonuclease Dicer"/>
    <property type="match status" value="1"/>
</dbReference>
<evidence type="ECO:0000256" key="11">
    <source>
        <dbReference type="ARBA" id="ARBA00022884"/>
    </source>
</evidence>
<protein>
    <submittedName>
        <fullName evidence="23 24">Endoribonuclease Dicer</fullName>
    </submittedName>
</protein>
<comment type="similarity">
    <text evidence="14 15">Belongs to the helicase family. Dicer subfamily.</text>
</comment>
<dbReference type="InterPro" id="IPR044441">
    <property type="entry name" value="DICER_DSRM"/>
</dbReference>
<dbReference type="OMA" id="YHVNRMC"/>
<dbReference type="Gene3D" id="3.40.50.300">
    <property type="entry name" value="P-loop containing nucleotide triphosphate hydrolases"/>
    <property type="match status" value="2"/>
</dbReference>
<feature type="domain" description="Dicer dsRNA-binding fold" evidence="21">
    <location>
        <begin position="580"/>
        <end position="680"/>
    </location>
</feature>
<dbReference type="InterPro" id="IPR038248">
    <property type="entry name" value="Dicer_dimer_sf"/>
</dbReference>
<feature type="domain" description="Helicase C-terminal" evidence="20">
    <location>
        <begin position="382"/>
        <end position="564"/>
    </location>
</feature>
<dbReference type="Pfam" id="PF20931">
    <property type="entry name" value="Dicer_platform"/>
    <property type="match status" value="1"/>
</dbReference>
<dbReference type="Pfam" id="PF02170">
    <property type="entry name" value="PAZ"/>
    <property type="match status" value="1"/>
</dbReference>
<dbReference type="PROSITE" id="PS50142">
    <property type="entry name" value="RNASE_3_2"/>
    <property type="match status" value="2"/>
</dbReference>
<evidence type="ECO:0000259" key="19">
    <source>
        <dbReference type="PROSITE" id="PS51192"/>
    </source>
</evidence>
<dbReference type="PROSITE" id="PS51192">
    <property type="entry name" value="HELICASE_ATP_BIND_1"/>
    <property type="match status" value="1"/>
</dbReference>
<dbReference type="InterPro" id="IPR003100">
    <property type="entry name" value="PAZ_dom"/>
</dbReference>
<dbReference type="GO" id="GO:0035194">
    <property type="term" value="P:regulatory ncRNA-mediated post-transcriptional gene silencing"/>
    <property type="evidence" value="ECO:0007669"/>
    <property type="project" value="UniProtKB-ARBA"/>
</dbReference>
<dbReference type="GO" id="GO:0030422">
    <property type="term" value="P:siRNA processing"/>
    <property type="evidence" value="ECO:0007669"/>
    <property type="project" value="InterPro"/>
</dbReference>
<dbReference type="GO" id="GO:0003677">
    <property type="term" value="F:DNA binding"/>
    <property type="evidence" value="ECO:0007669"/>
    <property type="project" value="InterPro"/>
</dbReference>
<dbReference type="GO" id="GO:0031054">
    <property type="term" value="P:pre-miRNA processing"/>
    <property type="evidence" value="ECO:0007669"/>
    <property type="project" value="InterPro"/>
</dbReference>
<evidence type="ECO:0000313" key="22">
    <source>
        <dbReference type="Proteomes" id="UP000504633"/>
    </source>
</evidence>
<dbReference type="SUPFAM" id="SSF54768">
    <property type="entry name" value="dsRNA-binding domain-like"/>
    <property type="match status" value="1"/>
</dbReference>
<evidence type="ECO:0000256" key="4">
    <source>
        <dbReference type="ARBA" id="ARBA00022723"/>
    </source>
</evidence>
<keyword evidence="6" id="KW-0547">Nucleotide-binding</keyword>
<dbReference type="GO" id="GO:0004530">
    <property type="term" value="F:deoxyribonuclease I activity"/>
    <property type="evidence" value="ECO:0007669"/>
    <property type="project" value="TreeGrafter"/>
</dbReference>
<organism evidence="22 23">
    <name type="scientific">Drosophila hydei</name>
    <name type="common">Fruit fly</name>
    <dbReference type="NCBI Taxonomy" id="7224"/>
    <lineage>
        <taxon>Eukaryota</taxon>
        <taxon>Metazoa</taxon>
        <taxon>Ecdysozoa</taxon>
        <taxon>Arthropoda</taxon>
        <taxon>Hexapoda</taxon>
        <taxon>Insecta</taxon>
        <taxon>Pterygota</taxon>
        <taxon>Neoptera</taxon>
        <taxon>Endopterygota</taxon>
        <taxon>Diptera</taxon>
        <taxon>Brachycera</taxon>
        <taxon>Muscomorpha</taxon>
        <taxon>Ephydroidea</taxon>
        <taxon>Drosophilidae</taxon>
        <taxon>Drosophila</taxon>
    </lineage>
</organism>
<dbReference type="Pfam" id="PF04851">
    <property type="entry name" value="ResIII"/>
    <property type="match status" value="1"/>
</dbReference>
<dbReference type="InterPro" id="IPR027417">
    <property type="entry name" value="P-loop_NTPase"/>
</dbReference>
<dbReference type="InterPro" id="IPR001650">
    <property type="entry name" value="Helicase_C-like"/>
</dbReference>
<dbReference type="GO" id="GO:0005524">
    <property type="term" value="F:ATP binding"/>
    <property type="evidence" value="ECO:0007669"/>
    <property type="project" value="UniProtKB-KW"/>
</dbReference>
<feature type="domain" description="RNase III" evidence="17">
    <location>
        <begin position="1440"/>
        <end position="1634"/>
    </location>
</feature>
<keyword evidence="8" id="KW-0347">Helicase</keyword>
<comment type="cofactor">
    <cofactor evidence="1">
        <name>Mn(2+)</name>
        <dbReference type="ChEBI" id="CHEBI:29035"/>
    </cofactor>
</comment>
<gene>
    <name evidence="23 24" type="primary">LOC111604364</name>
</gene>
<evidence type="ECO:0000256" key="1">
    <source>
        <dbReference type="ARBA" id="ARBA00001936"/>
    </source>
</evidence>
<dbReference type="KEGG" id="dhe:111604364"/>
<evidence type="ECO:0000256" key="12">
    <source>
        <dbReference type="ARBA" id="ARBA00023158"/>
    </source>
</evidence>
<evidence type="ECO:0000256" key="9">
    <source>
        <dbReference type="ARBA" id="ARBA00022840"/>
    </source>
</evidence>
<dbReference type="CDD" id="cd18034">
    <property type="entry name" value="DEXHc_dicer"/>
    <property type="match status" value="1"/>
</dbReference>
<evidence type="ECO:0000256" key="15">
    <source>
        <dbReference type="PROSITE-ProRule" id="PRU00657"/>
    </source>
</evidence>
<dbReference type="SMART" id="SM00949">
    <property type="entry name" value="PAZ"/>
    <property type="match status" value="1"/>
</dbReference>
<keyword evidence="7" id="KW-0378">Hydrolase</keyword>
<dbReference type="Pfam" id="PF03368">
    <property type="entry name" value="Dicer_dimer"/>
    <property type="match status" value="1"/>
</dbReference>
<dbReference type="GeneID" id="111604364"/>
<evidence type="ECO:0000256" key="3">
    <source>
        <dbReference type="ARBA" id="ARBA00022722"/>
    </source>
</evidence>
<evidence type="ECO:0000256" key="8">
    <source>
        <dbReference type="ARBA" id="ARBA00022806"/>
    </source>
</evidence>
<evidence type="ECO:0000256" key="6">
    <source>
        <dbReference type="ARBA" id="ARBA00022741"/>
    </source>
</evidence>
<dbReference type="RefSeq" id="XP_023178201.2">
    <property type="nucleotide sequence ID" value="XM_023322433.2"/>
</dbReference>
<dbReference type="InterPro" id="IPR014001">
    <property type="entry name" value="Helicase_ATP-bd"/>
</dbReference>
<keyword evidence="4" id="KW-0479">Metal-binding</keyword>
<dbReference type="InterPro" id="IPR014720">
    <property type="entry name" value="dsRBD_dom"/>
</dbReference>
<dbReference type="GO" id="GO:0005737">
    <property type="term" value="C:cytoplasm"/>
    <property type="evidence" value="ECO:0007669"/>
    <property type="project" value="TreeGrafter"/>
</dbReference>
<proteinExistence type="inferred from homology"/>
<evidence type="ECO:0000256" key="2">
    <source>
        <dbReference type="ARBA" id="ARBA00001946"/>
    </source>
</evidence>
<dbReference type="SMART" id="SM00535">
    <property type="entry name" value="RIBOc"/>
    <property type="match status" value="2"/>
</dbReference>
<dbReference type="GO" id="GO:0070578">
    <property type="term" value="C:RISC-loading complex"/>
    <property type="evidence" value="ECO:0007669"/>
    <property type="project" value="TreeGrafter"/>
</dbReference>
<dbReference type="InterPro" id="IPR036389">
    <property type="entry name" value="RNase_III_sf"/>
</dbReference>
<dbReference type="GO" id="GO:0004386">
    <property type="term" value="F:helicase activity"/>
    <property type="evidence" value="ECO:0007669"/>
    <property type="project" value="UniProtKB-KW"/>
</dbReference>
<evidence type="ECO:0000313" key="23">
    <source>
        <dbReference type="RefSeq" id="XP_023178200.2"/>
    </source>
</evidence>
<dbReference type="PROSITE" id="PS50137">
    <property type="entry name" value="DS_RBD"/>
    <property type="match status" value="1"/>
</dbReference>